<dbReference type="AlphaFoldDB" id="X6LRG4"/>
<comment type="caution">
    <text evidence="1">The sequence shown here is derived from an EMBL/GenBank/DDBJ whole genome shotgun (WGS) entry which is preliminary data.</text>
</comment>
<accession>X6LRG4</accession>
<organism evidence="1 2">
    <name type="scientific">Reticulomyxa filosa</name>
    <dbReference type="NCBI Taxonomy" id="46433"/>
    <lineage>
        <taxon>Eukaryota</taxon>
        <taxon>Sar</taxon>
        <taxon>Rhizaria</taxon>
        <taxon>Retaria</taxon>
        <taxon>Foraminifera</taxon>
        <taxon>Monothalamids</taxon>
        <taxon>Reticulomyxidae</taxon>
        <taxon>Reticulomyxa</taxon>
    </lineage>
</organism>
<dbReference type="Proteomes" id="UP000023152">
    <property type="component" value="Unassembled WGS sequence"/>
</dbReference>
<gene>
    <name evidence="1" type="ORF">RFI_34080</name>
</gene>
<evidence type="ECO:0000313" key="2">
    <source>
        <dbReference type="Proteomes" id="UP000023152"/>
    </source>
</evidence>
<keyword evidence="2" id="KW-1185">Reference proteome</keyword>
<evidence type="ECO:0000313" key="1">
    <source>
        <dbReference type="EMBL" id="ETO03330.1"/>
    </source>
</evidence>
<dbReference type="EMBL" id="ASPP01033620">
    <property type="protein sequence ID" value="ETO03330.1"/>
    <property type="molecule type" value="Genomic_DNA"/>
</dbReference>
<name>X6LRG4_RETFI</name>
<protein>
    <submittedName>
        <fullName evidence="1">Uncharacterized protein</fullName>
    </submittedName>
</protein>
<sequence>MSCNLQKYTKFVDLESLEQKATDFFEANGNSNTNTTNVLSKYGSQVCMRLDLWDALSAKEKAAVYTSYFSVPDIDAETYEQRYKQKRGKSLAELTESYPDLLTKETELKGFACKDSCCAGGRCQLSNVFDKEEHCIAVILALQHLVAAGKSHEKNPNDNIHWFKHWDTCLSHRV</sequence>
<proteinExistence type="predicted"/>
<feature type="non-terminal residue" evidence="1">
    <location>
        <position position="174"/>
    </location>
</feature>
<reference evidence="1 2" key="1">
    <citation type="journal article" date="2013" name="Curr. Biol.">
        <title>The Genome of the Foraminiferan Reticulomyxa filosa.</title>
        <authorList>
            <person name="Glockner G."/>
            <person name="Hulsmann N."/>
            <person name="Schleicher M."/>
            <person name="Noegel A.A."/>
            <person name="Eichinger L."/>
            <person name="Gallinger C."/>
            <person name="Pawlowski J."/>
            <person name="Sierra R."/>
            <person name="Euteneuer U."/>
            <person name="Pillet L."/>
            <person name="Moustafa A."/>
            <person name="Platzer M."/>
            <person name="Groth M."/>
            <person name="Szafranski K."/>
            <person name="Schliwa M."/>
        </authorList>
    </citation>
    <scope>NUCLEOTIDE SEQUENCE [LARGE SCALE GENOMIC DNA]</scope>
</reference>